<gene>
    <name evidence="1" type="ORF">E5329_10990</name>
</gene>
<protein>
    <submittedName>
        <fullName evidence="1">Winged helix-turn-helix transcriptional regulator</fullName>
    </submittedName>
</protein>
<dbReference type="Proteomes" id="UP000304953">
    <property type="component" value="Unassembled WGS sequence"/>
</dbReference>
<dbReference type="EMBL" id="SRYA01000019">
    <property type="protein sequence ID" value="TGY96168.1"/>
    <property type="molecule type" value="Genomic_DNA"/>
</dbReference>
<name>A0AC61RW47_9FIRM</name>
<evidence type="ECO:0000313" key="1">
    <source>
        <dbReference type="EMBL" id="TGY96168.1"/>
    </source>
</evidence>
<proteinExistence type="predicted"/>
<evidence type="ECO:0000313" key="2">
    <source>
        <dbReference type="Proteomes" id="UP000304953"/>
    </source>
</evidence>
<organism evidence="1 2">
    <name type="scientific">Petralouisia muris</name>
    <dbReference type="NCBI Taxonomy" id="3032872"/>
    <lineage>
        <taxon>Bacteria</taxon>
        <taxon>Bacillati</taxon>
        <taxon>Bacillota</taxon>
        <taxon>Clostridia</taxon>
        <taxon>Lachnospirales</taxon>
        <taxon>Lachnospiraceae</taxon>
        <taxon>Petralouisia</taxon>
    </lineage>
</organism>
<accession>A0AC61RW47</accession>
<reference evidence="1" key="1">
    <citation type="submission" date="2019-04" db="EMBL/GenBank/DDBJ databases">
        <title>Microbes associate with the intestines of laboratory mice.</title>
        <authorList>
            <person name="Navarre W."/>
            <person name="Wong E."/>
            <person name="Huang K."/>
            <person name="Tropini C."/>
            <person name="Ng K."/>
            <person name="Yu B."/>
        </authorList>
    </citation>
    <scope>NUCLEOTIDE SEQUENCE</scope>
    <source>
        <strain evidence="1">NM01_1-7b</strain>
    </source>
</reference>
<sequence>MNLGKETETLEFKKTTGEMKEAMISISSILNKHGIGTLYFGVKPNGDICGQDVSESSLRDVSRSVYESIRPQIYPAIEEVVLDGKHLIKVEFNGNNTPYSAAGRYYLRTSDEAREVTPEELKNFFVSNEYREKWEKSPSTASAKQVDKNTVKSFWQKAVSFGRIPEGRYTCPVILKRYGLVNGDNLNNAGEYLFGSTHLVTLKAAIFATDEKLTFLDMKLFEDNIYNLLGMAEDYILKNIRWRSEIIGTERTEIPEIPVAVIREVLTNSFAHAVYNSRTNHEICIHPGMITIYRLDEYASNHKPEDYMKGNYESVIRNATTAKILYLNKSIEQFGSGFKRINSLCKDAGIRFSYESDELGFKFTLYRPQRQSDIPSVTLDVTLNGTEMAVLAILKQKPDSSRGEIADKISKTVRTVQRALNSLRDKGYIQRVGSKQEPRWEVLK</sequence>
<keyword evidence="2" id="KW-1185">Reference proteome</keyword>
<comment type="caution">
    <text evidence="1">The sequence shown here is derived from an EMBL/GenBank/DDBJ whole genome shotgun (WGS) entry which is preliminary data.</text>
</comment>